<evidence type="ECO:0000313" key="2">
    <source>
        <dbReference type="Proteomes" id="UP001528823"/>
    </source>
</evidence>
<dbReference type="RefSeq" id="WP_274688505.1">
    <property type="nucleotide sequence ID" value="NZ_JAPMOU010000009.1"/>
</dbReference>
<evidence type="ECO:0000313" key="1">
    <source>
        <dbReference type="EMBL" id="MDE1462146.1"/>
    </source>
</evidence>
<sequence length="342" mass="38518">MNKLSTNFWYMLKVATVLLLVSLSSKLIAGPKDLLIIHSYSRAESNKWVSEQSQGIKSGFANSSYIFHELEMGTKKLPVDQFEAKAIEIYEQVKAIDPVLVFITDDNALKLMVPKLGKDIPVVFMGVNANIRLDYPWLLEYPNVTGILERPLIKRTIFLMKESLNLKPKKVLLLLGTNQTGKAFLKIELNNQKTFKLVSFDVDVKTSGEVEQWKKWIKASKSDGYDFILATTFLGLTTIEGNKENTEGFVKWMSANSPIPVFTVHTDVIGHDKLAGGMVLYGVLFGEAAAKIAHEILGNKKKPKKIPYKTLTQGQLIFSKQQLKKWTLTVDKSFMDEVVLLD</sequence>
<dbReference type="Pfam" id="PF04392">
    <property type="entry name" value="ABC_sub_bind"/>
    <property type="match status" value="1"/>
</dbReference>
<name>A0ABT5U702_9GAMM</name>
<protein>
    <submittedName>
        <fullName evidence="1">ABC transporter substrate binding protein</fullName>
    </submittedName>
</protein>
<proteinExistence type="predicted"/>
<comment type="caution">
    <text evidence="1">The sequence shown here is derived from an EMBL/GenBank/DDBJ whole genome shotgun (WGS) entry which is preliminary data.</text>
</comment>
<dbReference type="PANTHER" id="PTHR35271:SF1">
    <property type="entry name" value="ABC TRANSPORTER, SUBSTRATE-BINDING LIPOPROTEIN"/>
    <property type="match status" value="1"/>
</dbReference>
<organism evidence="1 2">
    <name type="scientific">Spartinivicinus poritis</name>
    <dbReference type="NCBI Taxonomy" id="2994640"/>
    <lineage>
        <taxon>Bacteria</taxon>
        <taxon>Pseudomonadati</taxon>
        <taxon>Pseudomonadota</taxon>
        <taxon>Gammaproteobacteria</taxon>
        <taxon>Oceanospirillales</taxon>
        <taxon>Zooshikellaceae</taxon>
        <taxon>Spartinivicinus</taxon>
    </lineage>
</organism>
<dbReference type="EMBL" id="JAPMOU010000009">
    <property type="protein sequence ID" value="MDE1462146.1"/>
    <property type="molecule type" value="Genomic_DNA"/>
</dbReference>
<keyword evidence="2" id="KW-1185">Reference proteome</keyword>
<dbReference type="InterPro" id="IPR007487">
    <property type="entry name" value="ABC_transpt-TYRBP-like"/>
</dbReference>
<gene>
    <name evidence="1" type="ORF">ORQ98_09190</name>
</gene>
<dbReference type="Proteomes" id="UP001528823">
    <property type="component" value="Unassembled WGS sequence"/>
</dbReference>
<reference evidence="1 2" key="1">
    <citation type="submission" date="2022-11" db="EMBL/GenBank/DDBJ databases">
        <title>Spartinivicinus poritis sp. nov., isolated from scleractinian coral Porites lutea.</title>
        <authorList>
            <person name="Zhang G."/>
            <person name="Cai L."/>
            <person name="Wei Q."/>
        </authorList>
    </citation>
    <scope>NUCLEOTIDE SEQUENCE [LARGE SCALE GENOMIC DNA]</scope>
    <source>
        <strain evidence="1 2">A2-2</strain>
    </source>
</reference>
<dbReference type="Gene3D" id="3.40.50.2300">
    <property type="match status" value="2"/>
</dbReference>
<dbReference type="PANTHER" id="PTHR35271">
    <property type="entry name" value="ABC TRANSPORTER, SUBSTRATE-BINDING LIPOPROTEIN-RELATED"/>
    <property type="match status" value="1"/>
</dbReference>
<accession>A0ABT5U702</accession>